<reference evidence="2 3" key="1">
    <citation type="submission" date="2015-01" db="EMBL/GenBank/DDBJ databases">
        <title>The Genome Sequence of Fonsecaea multimorphosa CBS 102226.</title>
        <authorList>
            <consortium name="The Broad Institute Genomics Platform"/>
            <person name="Cuomo C."/>
            <person name="de Hoog S."/>
            <person name="Gorbushina A."/>
            <person name="Stielow B."/>
            <person name="Teixiera M."/>
            <person name="Abouelleil A."/>
            <person name="Chapman S.B."/>
            <person name="Priest M."/>
            <person name="Young S.K."/>
            <person name="Wortman J."/>
            <person name="Nusbaum C."/>
            <person name="Birren B."/>
        </authorList>
    </citation>
    <scope>NUCLEOTIDE SEQUENCE [LARGE SCALE GENOMIC DNA]</scope>
    <source>
        <strain evidence="2 3">CBS 102226</strain>
    </source>
</reference>
<feature type="compositionally biased region" description="Basic residues" evidence="1">
    <location>
        <begin position="224"/>
        <end position="239"/>
    </location>
</feature>
<name>A0A0D2JN67_9EURO</name>
<gene>
    <name evidence="2" type="ORF">Z520_12393</name>
</gene>
<feature type="compositionally biased region" description="Basic and acidic residues" evidence="1">
    <location>
        <begin position="197"/>
        <end position="210"/>
    </location>
</feature>
<feature type="region of interest" description="Disordered" evidence="1">
    <location>
        <begin position="25"/>
        <end position="139"/>
    </location>
</feature>
<proteinExistence type="predicted"/>
<feature type="compositionally biased region" description="Basic residues" evidence="1">
    <location>
        <begin position="101"/>
        <end position="111"/>
    </location>
</feature>
<feature type="compositionally biased region" description="Basic and acidic residues" evidence="1">
    <location>
        <begin position="36"/>
        <end position="55"/>
    </location>
</feature>
<feature type="compositionally biased region" description="Polar residues" evidence="1">
    <location>
        <begin position="83"/>
        <end position="100"/>
    </location>
</feature>
<dbReference type="GeneID" id="27718139"/>
<feature type="compositionally biased region" description="Polar residues" evidence="1">
    <location>
        <begin position="125"/>
        <end position="139"/>
    </location>
</feature>
<feature type="region of interest" description="Disordered" evidence="1">
    <location>
        <begin position="429"/>
        <end position="460"/>
    </location>
</feature>
<accession>A0A0D2JN67</accession>
<evidence type="ECO:0000313" key="3">
    <source>
        <dbReference type="Proteomes" id="UP000053411"/>
    </source>
</evidence>
<feature type="compositionally biased region" description="Polar residues" evidence="1">
    <location>
        <begin position="240"/>
        <end position="252"/>
    </location>
</feature>
<sequence>MVSHTRSRSKGSFSIFSFDTIRSFSRAGSRQASRIPSKDELRDRTESSLSHRCDPNDQPPASPEPIAPNDVVEGSAQELGNRAQDQQPQGEAETTVQQFHSTRRRAHRLRPKSWLSFSRLSSQSPYPRSISTQLPKTSSTSTVARSVISAPVLTSTTNVSVARAERVHCGEISDVAFAQSTWNSQVGWVATSNQDPGETRRDAKASDGPHGESLGPPTGLTTPKRGRILRLKNAIRSRVRNGTSHPQSVTAQQEHDPETVGDVEGDQDPTLKRDLSRRRAETVNLYKGKIKRLTGHGHIRRKSVIINKGAAEPRGGESPLLGRGDIIDVPTTDLAAEHSDNESAFGSLTRSFASAVDKLDFYSSVPHNMPFLKSRSSFFFPKKGEKGVGNRDEARRQFPPISPSKPAPPVAQAIAASSQSNLLKTLDCGGHPQKLHSTPRPAEPHNPETHEFKPDQEDNTAQQAAVAPVVFSAEKNGYVPAAPRAGCPRGVNPLRMHPPGAMAVAPSVPYRAVQALPVDRDALVDLPRGRTATPNSEDREGSDTTSLEDAPIYSPSLGDLSQYARDTPRSTRAVPTGSSRDQKENTPSARSPVKKDLAVKGHVGPLKKSRSGVGLFSRSKAEKPSTTANRNGAEAESPLYQRDGYQQGRSDNGNGRTVKKSKSLHFGGLFKRKDPSDVLPTMASSAFQPATPSPLRKVMRFGSQSTRGGGNSPTAPSAKK</sequence>
<feature type="region of interest" description="Disordered" evidence="1">
    <location>
        <begin position="189"/>
        <end position="276"/>
    </location>
</feature>
<evidence type="ECO:0000313" key="2">
    <source>
        <dbReference type="EMBL" id="KIX91904.1"/>
    </source>
</evidence>
<organism evidence="2 3">
    <name type="scientific">Fonsecaea multimorphosa CBS 102226</name>
    <dbReference type="NCBI Taxonomy" id="1442371"/>
    <lineage>
        <taxon>Eukaryota</taxon>
        <taxon>Fungi</taxon>
        <taxon>Dikarya</taxon>
        <taxon>Ascomycota</taxon>
        <taxon>Pezizomycotina</taxon>
        <taxon>Eurotiomycetes</taxon>
        <taxon>Chaetothyriomycetidae</taxon>
        <taxon>Chaetothyriales</taxon>
        <taxon>Herpotrichiellaceae</taxon>
        <taxon>Fonsecaea</taxon>
    </lineage>
</organism>
<dbReference type="OrthoDB" id="4117985at2759"/>
<keyword evidence="3" id="KW-1185">Reference proteome</keyword>
<feature type="compositionally biased region" description="Polar residues" evidence="1">
    <location>
        <begin position="25"/>
        <end position="34"/>
    </location>
</feature>
<dbReference type="Proteomes" id="UP000053411">
    <property type="component" value="Unassembled WGS sequence"/>
</dbReference>
<feature type="compositionally biased region" description="Pro residues" evidence="1">
    <location>
        <begin position="57"/>
        <end position="66"/>
    </location>
</feature>
<dbReference type="AlphaFoldDB" id="A0A0D2JN67"/>
<feature type="compositionally biased region" description="Low complexity" evidence="1">
    <location>
        <begin position="113"/>
        <end position="124"/>
    </location>
</feature>
<dbReference type="EMBL" id="KN848118">
    <property type="protein sequence ID" value="KIX91904.1"/>
    <property type="molecule type" value="Genomic_DNA"/>
</dbReference>
<dbReference type="VEuPathDB" id="FungiDB:Z520_12393"/>
<feature type="region of interest" description="Disordered" evidence="1">
    <location>
        <begin position="524"/>
        <end position="720"/>
    </location>
</feature>
<evidence type="ECO:0000256" key="1">
    <source>
        <dbReference type="SAM" id="MobiDB-lite"/>
    </source>
</evidence>
<protein>
    <submittedName>
        <fullName evidence="2">Uncharacterized protein</fullName>
    </submittedName>
</protein>
<dbReference type="RefSeq" id="XP_016626027.1">
    <property type="nucleotide sequence ID" value="XM_016782879.1"/>
</dbReference>
<feature type="compositionally biased region" description="Basic and acidic residues" evidence="1">
    <location>
        <begin position="442"/>
        <end position="456"/>
    </location>
</feature>